<accession>A0ABY2X594</accession>
<evidence type="ECO:0000313" key="4">
    <source>
        <dbReference type="Proteomes" id="UP001191082"/>
    </source>
</evidence>
<proteinExistence type="predicted"/>
<dbReference type="Proteomes" id="UP001191082">
    <property type="component" value="Unassembled WGS sequence"/>
</dbReference>
<evidence type="ECO:0000313" key="3">
    <source>
        <dbReference type="EMBL" id="TMV10626.1"/>
    </source>
</evidence>
<dbReference type="Gene3D" id="3.30.750.140">
    <property type="match status" value="1"/>
</dbReference>
<dbReference type="Pfam" id="PF02120">
    <property type="entry name" value="Flg_hook"/>
    <property type="match status" value="1"/>
</dbReference>
<evidence type="ECO:0000259" key="2">
    <source>
        <dbReference type="Pfam" id="PF02120"/>
    </source>
</evidence>
<sequence>MHTQILSGGTTPAGATGRETVSAQHNRAQGDYRAGAKASASFSEFVDQDNVKVELTEAALIAAPVLSGNEDASEHDIVDEVPDAGGESDTDVSGPDGEFGGIRAELAEGSVGDRNGNLLVSDAADARADGALPVLEQAPISARTGEMMKVDPGSVRETRQAAGPAVSVSAEAHQKASPRNGPATLSSMDLKANTNVASSQEGRAADAVHRASFGRGTESGSTMVSVARQIARQASEIPSSQSMAGTAVAANATDAMAKSTEADLKNRPVPNLQVVDQNSAADRRFASRVESFDAPQAQLRRPEGFEGVARFVQNASAYGVSSAPSNSPDLTTMSKNSMSVVFEPGAIASIPDFDGLAREMPGTSHSPGVSSTLRVEASRMPFAQIVDQVVRSPDKSVDIALSPKELGHVRMQLATTDGALTIIVTAERAETTELMRRHMDSLLQEFRKLGFEQAGFEFRQQGQGAQGGDRANTVATLKSDGVAPPEGSTPAAKSPPRALTVSGLDIRI</sequence>
<evidence type="ECO:0000256" key="1">
    <source>
        <dbReference type="SAM" id="MobiDB-lite"/>
    </source>
</evidence>
<name>A0ABY2X594_9RHOB</name>
<gene>
    <name evidence="3" type="ORF">FGK64_17765</name>
</gene>
<feature type="compositionally biased region" description="Polar residues" evidence="1">
    <location>
        <begin position="1"/>
        <end position="10"/>
    </location>
</feature>
<dbReference type="InterPro" id="IPR021136">
    <property type="entry name" value="Flagellar_hook_control-like_C"/>
</dbReference>
<reference evidence="3 4" key="1">
    <citation type="submission" date="2019-05" db="EMBL/GenBank/DDBJ databases">
        <title>Marivita sp. nov. isolated from sea sediment.</title>
        <authorList>
            <person name="Kim W."/>
        </authorList>
    </citation>
    <scope>NUCLEOTIDE SEQUENCE [LARGE SCALE GENOMIC DNA]</scope>
    <source>
        <strain evidence="3 4">CAU 1492</strain>
    </source>
</reference>
<feature type="region of interest" description="Disordered" evidence="1">
    <location>
        <begin position="154"/>
        <end position="186"/>
    </location>
</feature>
<feature type="region of interest" description="Disordered" evidence="1">
    <location>
        <begin position="478"/>
        <end position="501"/>
    </location>
</feature>
<keyword evidence="4" id="KW-1185">Reference proteome</keyword>
<feature type="region of interest" description="Disordered" evidence="1">
    <location>
        <begin position="1"/>
        <end position="32"/>
    </location>
</feature>
<feature type="domain" description="Flagellar hook-length control protein-like C-terminal" evidence="2">
    <location>
        <begin position="393"/>
        <end position="466"/>
    </location>
</feature>
<dbReference type="CDD" id="cd17470">
    <property type="entry name" value="T3SS_Flik_C"/>
    <property type="match status" value="1"/>
</dbReference>
<protein>
    <recommendedName>
        <fullName evidence="2">Flagellar hook-length control protein-like C-terminal domain-containing protein</fullName>
    </recommendedName>
</protein>
<organism evidence="3 4">
    <name type="scientific">Arenibacterium halophilum</name>
    <dbReference type="NCBI Taxonomy" id="2583821"/>
    <lineage>
        <taxon>Bacteria</taxon>
        <taxon>Pseudomonadati</taxon>
        <taxon>Pseudomonadota</taxon>
        <taxon>Alphaproteobacteria</taxon>
        <taxon>Rhodobacterales</taxon>
        <taxon>Paracoccaceae</taxon>
        <taxon>Arenibacterium</taxon>
    </lineage>
</organism>
<comment type="caution">
    <text evidence="3">The sequence shown here is derived from an EMBL/GenBank/DDBJ whole genome shotgun (WGS) entry which is preliminary data.</text>
</comment>
<dbReference type="InterPro" id="IPR038610">
    <property type="entry name" value="FliK-like_C_sf"/>
</dbReference>
<dbReference type="EMBL" id="VCPC01000004">
    <property type="protein sequence ID" value="TMV10626.1"/>
    <property type="molecule type" value="Genomic_DNA"/>
</dbReference>